<sequence length="78" mass="8575">MDILGSCAGVILLAPVMIFIAILIKLKVGSPVLFRQVRPGLSGRPFTIYKFRTMTDERDEDGNLLTDGERLAGLGHFL</sequence>
<feature type="domain" description="Bacterial sugar transferase" evidence="2">
    <location>
        <begin position="1"/>
        <end position="78"/>
    </location>
</feature>
<feature type="transmembrane region" description="Helical" evidence="1">
    <location>
        <begin position="6"/>
        <end position="26"/>
    </location>
</feature>
<keyword evidence="1" id="KW-0472">Membrane</keyword>
<keyword evidence="1" id="KW-0812">Transmembrane</keyword>
<dbReference type="InterPro" id="IPR003362">
    <property type="entry name" value="Bact_transf"/>
</dbReference>
<organism evidence="3">
    <name type="scientific">marine sediment metagenome</name>
    <dbReference type="NCBI Taxonomy" id="412755"/>
    <lineage>
        <taxon>unclassified sequences</taxon>
        <taxon>metagenomes</taxon>
        <taxon>ecological metagenomes</taxon>
    </lineage>
</organism>
<evidence type="ECO:0000259" key="2">
    <source>
        <dbReference type="Pfam" id="PF02397"/>
    </source>
</evidence>
<keyword evidence="1" id="KW-1133">Transmembrane helix</keyword>
<dbReference type="AlphaFoldDB" id="X1DM15"/>
<gene>
    <name evidence="3" type="ORF">S01H4_43256</name>
</gene>
<name>X1DM15_9ZZZZ</name>
<accession>X1DM15</accession>
<dbReference type="PANTHER" id="PTHR30576">
    <property type="entry name" value="COLANIC BIOSYNTHESIS UDP-GLUCOSE LIPID CARRIER TRANSFERASE"/>
    <property type="match status" value="1"/>
</dbReference>
<dbReference type="PANTHER" id="PTHR30576:SF8">
    <property type="entry name" value="UNDECAPRENYL-PHOSPHATE GALACTOSE PHOSPHOTRANSFERASE"/>
    <property type="match status" value="1"/>
</dbReference>
<dbReference type="Pfam" id="PF02397">
    <property type="entry name" value="Bac_transf"/>
    <property type="match status" value="1"/>
</dbReference>
<proteinExistence type="predicted"/>
<protein>
    <recommendedName>
        <fullName evidence="2">Bacterial sugar transferase domain-containing protein</fullName>
    </recommendedName>
</protein>
<dbReference type="GO" id="GO:0016780">
    <property type="term" value="F:phosphotransferase activity, for other substituted phosphate groups"/>
    <property type="evidence" value="ECO:0007669"/>
    <property type="project" value="TreeGrafter"/>
</dbReference>
<reference evidence="3" key="1">
    <citation type="journal article" date="2014" name="Front. Microbiol.">
        <title>High frequency of phylogenetically diverse reductive dehalogenase-homologous genes in deep subseafloor sedimentary metagenomes.</title>
        <authorList>
            <person name="Kawai M."/>
            <person name="Futagami T."/>
            <person name="Toyoda A."/>
            <person name="Takaki Y."/>
            <person name="Nishi S."/>
            <person name="Hori S."/>
            <person name="Arai W."/>
            <person name="Tsubouchi T."/>
            <person name="Morono Y."/>
            <person name="Uchiyama I."/>
            <person name="Ito T."/>
            <person name="Fujiyama A."/>
            <person name="Inagaki F."/>
            <person name="Takami H."/>
        </authorList>
    </citation>
    <scope>NUCLEOTIDE SEQUENCE</scope>
    <source>
        <strain evidence="3">Expedition CK06-06</strain>
    </source>
</reference>
<feature type="non-terminal residue" evidence="3">
    <location>
        <position position="78"/>
    </location>
</feature>
<comment type="caution">
    <text evidence="3">The sequence shown here is derived from an EMBL/GenBank/DDBJ whole genome shotgun (WGS) entry which is preliminary data.</text>
</comment>
<evidence type="ECO:0000313" key="3">
    <source>
        <dbReference type="EMBL" id="GAG97446.1"/>
    </source>
</evidence>
<evidence type="ECO:0000256" key="1">
    <source>
        <dbReference type="SAM" id="Phobius"/>
    </source>
</evidence>
<dbReference type="EMBL" id="BART01023845">
    <property type="protein sequence ID" value="GAG97446.1"/>
    <property type="molecule type" value="Genomic_DNA"/>
</dbReference>